<sequence>MPYYSRADADAVDDFDEYDPTPYGGGYDLHMTFGRPIPPGDDTCYPMGRSASDEIDYDRPHFSSHSEPSAYGDDALTSEYSSYSRPKPRPGPAYGSGGGGSGYNGRNQESEYGGSGYGRKQESGYGRHETAEYGSGGYRRQDSSEKPAYGRRRNDDDDDEGYGRKKYVRFSLTLFFFLTWLLD</sequence>
<gene>
    <name evidence="2" type="ORF">LITE_LOCUS11612</name>
</gene>
<keyword evidence="3" id="KW-1185">Reference proteome</keyword>
<reference evidence="2" key="1">
    <citation type="submission" date="2022-08" db="EMBL/GenBank/DDBJ databases">
        <authorList>
            <person name="Gutierrez-Valencia J."/>
        </authorList>
    </citation>
    <scope>NUCLEOTIDE SEQUENCE</scope>
</reference>
<accession>A0AAV0IZP4</accession>
<feature type="compositionally biased region" description="Gly residues" evidence="1">
    <location>
        <begin position="94"/>
        <end position="103"/>
    </location>
</feature>
<feature type="compositionally biased region" description="Basic and acidic residues" evidence="1">
    <location>
        <begin position="119"/>
        <end position="131"/>
    </location>
</feature>
<organism evidence="2 3">
    <name type="scientific">Linum tenue</name>
    <dbReference type="NCBI Taxonomy" id="586396"/>
    <lineage>
        <taxon>Eukaryota</taxon>
        <taxon>Viridiplantae</taxon>
        <taxon>Streptophyta</taxon>
        <taxon>Embryophyta</taxon>
        <taxon>Tracheophyta</taxon>
        <taxon>Spermatophyta</taxon>
        <taxon>Magnoliopsida</taxon>
        <taxon>eudicotyledons</taxon>
        <taxon>Gunneridae</taxon>
        <taxon>Pentapetalae</taxon>
        <taxon>rosids</taxon>
        <taxon>fabids</taxon>
        <taxon>Malpighiales</taxon>
        <taxon>Linaceae</taxon>
        <taxon>Linum</taxon>
    </lineage>
</organism>
<dbReference type="PANTHER" id="PTHR33971">
    <property type="entry name" value="OS06G0232000 PROTEIN"/>
    <property type="match status" value="1"/>
</dbReference>
<dbReference type="InterPro" id="IPR038943">
    <property type="entry name" value="PLDrp1-like"/>
</dbReference>
<evidence type="ECO:0000256" key="1">
    <source>
        <dbReference type="SAM" id="MobiDB-lite"/>
    </source>
</evidence>
<dbReference type="PANTHER" id="PTHR33971:SF1">
    <property type="entry name" value="OS02G0743600 PROTEIN"/>
    <property type="match status" value="1"/>
</dbReference>
<feature type="compositionally biased region" description="Acidic residues" evidence="1">
    <location>
        <begin position="10"/>
        <end position="19"/>
    </location>
</feature>
<dbReference type="GO" id="GO:0070300">
    <property type="term" value="F:phosphatidic acid binding"/>
    <property type="evidence" value="ECO:0007669"/>
    <property type="project" value="InterPro"/>
</dbReference>
<comment type="caution">
    <text evidence="2">The sequence shown here is derived from an EMBL/GenBank/DDBJ whole genome shotgun (WGS) entry which is preliminary data.</text>
</comment>
<evidence type="ECO:0000313" key="3">
    <source>
        <dbReference type="Proteomes" id="UP001154282"/>
    </source>
</evidence>
<name>A0AAV0IZP4_9ROSI</name>
<dbReference type="Proteomes" id="UP001154282">
    <property type="component" value="Unassembled WGS sequence"/>
</dbReference>
<evidence type="ECO:0000313" key="2">
    <source>
        <dbReference type="EMBL" id="CAI0402484.1"/>
    </source>
</evidence>
<feature type="region of interest" description="Disordered" evidence="1">
    <location>
        <begin position="1"/>
        <end position="163"/>
    </location>
</feature>
<dbReference type="AlphaFoldDB" id="A0AAV0IZP4"/>
<dbReference type="EMBL" id="CAMGYJ010000004">
    <property type="protein sequence ID" value="CAI0402484.1"/>
    <property type="molecule type" value="Genomic_DNA"/>
</dbReference>
<proteinExistence type="predicted"/>
<protein>
    <submittedName>
        <fullName evidence="2">Uncharacterized protein</fullName>
    </submittedName>
</protein>